<feature type="transmembrane region" description="Helical" evidence="7">
    <location>
        <begin position="146"/>
        <end position="165"/>
    </location>
</feature>
<reference evidence="8 9" key="1">
    <citation type="submission" date="2015-01" db="EMBL/GenBank/DDBJ databases">
        <authorList>
            <person name="Aslett A.Martin."/>
            <person name="De Silva Nishadi"/>
        </authorList>
    </citation>
    <scope>NUCLEOTIDE SEQUENCE [LARGE SCALE GENOMIC DNA]</scope>
    <source>
        <strain evidence="8 9">R28058</strain>
    </source>
</reference>
<sequence length="447" mass="48709">MEKSRESWGSRFGFIMSTIGFAIGLGAVWRFPYMVGVNGGGAFLIVYVLISLVIGIPLFVAEMGLGRKTHLNPVEGMRKLTKKGSIWVGIGWLGVIASLLIMSYYIVVIGWMLAYLVKTFMGSFNGLSIAEVSQVYSNFISSPSQVLFYTVIMIILLGIIVNKGLKAGIENCCKYLMPALFIILVLLSIRSMLLPGAMEGIIWYLTPDFSKITGEVILAALGQAFFAIGIGVAAAFVYGSYLDDEKSNITGDATIIVISNTAIAIVAGLIIFPAIFSFGMSPTEGPGLTFITMPNLFSQMSGGKLFGCAFFFLVIIAGITSGIGYIESIVCTISEVFNINRKKTVWMVLTSIFLLSIPCILANGPLSEVNIFGKNFFDLADYISGNILMPLGALMISIYTAYKWKFENYMDEVNTGSKKVRVYKCMKPIVVYLIPISVFIIMIAGLI</sequence>
<dbReference type="AlphaFoldDB" id="A0A0C7R389"/>
<feature type="transmembrane region" description="Helical" evidence="7">
    <location>
        <begin position="253"/>
        <end position="276"/>
    </location>
</feature>
<dbReference type="EMBL" id="CEKZ01000003">
    <property type="protein sequence ID" value="CEQ03678.1"/>
    <property type="molecule type" value="Genomic_DNA"/>
</dbReference>
<dbReference type="InterPro" id="IPR037272">
    <property type="entry name" value="SNS_sf"/>
</dbReference>
<dbReference type="GO" id="GO:0016020">
    <property type="term" value="C:membrane"/>
    <property type="evidence" value="ECO:0007669"/>
    <property type="project" value="UniProtKB-SubCell"/>
</dbReference>
<evidence type="ECO:0000256" key="6">
    <source>
        <dbReference type="RuleBase" id="RU003732"/>
    </source>
</evidence>
<keyword evidence="6" id="KW-0769">Symport</keyword>
<feature type="transmembrane region" description="Helical" evidence="7">
    <location>
        <begin position="12"/>
        <end position="31"/>
    </location>
</feature>
<keyword evidence="4 7" id="KW-1133">Transmembrane helix</keyword>
<dbReference type="CDD" id="cd10336">
    <property type="entry name" value="SLC6sbd_Tyt1-Like"/>
    <property type="match status" value="1"/>
</dbReference>
<dbReference type="PANTHER" id="PTHR42948">
    <property type="entry name" value="TRANSPORTER"/>
    <property type="match status" value="1"/>
</dbReference>
<gene>
    <name evidence="8" type="ORF">R28058_14111</name>
</gene>
<keyword evidence="2 6" id="KW-0813">Transport</keyword>
<dbReference type="InterPro" id="IPR000175">
    <property type="entry name" value="Na/ntran_symport"/>
</dbReference>
<evidence type="ECO:0000256" key="2">
    <source>
        <dbReference type="ARBA" id="ARBA00022448"/>
    </source>
</evidence>
<dbReference type="NCBIfam" id="NF037979">
    <property type="entry name" value="Na_transp"/>
    <property type="match status" value="1"/>
</dbReference>
<feature type="transmembrane region" description="Helical" evidence="7">
    <location>
        <begin position="429"/>
        <end position="446"/>
    </location>
</feature>
<dbReference type="PROSITE" id="PS00610">
    <property type="entry name" value="NA_NEUROTRAN_SYMP_1"/>
    <property type="match status" value="1"/>
</dbReference>
<dbReference type="RefSeq" id="WP_055341932.1">
    <property type="nucleotide sequence ID" value="NZ_CDNI01000003.1"/>
</dbReference>
<keyword evidence="3 6" id="KW-0812">Transmembrane</keyword>
<keyword evidence="5 7" id="KW-0472">Membrane</keyword>
<comment type="subcellular location">
    <subcellularLocation>
        <location evidence="1">Membrane</location>
        <topology evidence="1">Multi-pass membrane protein</topology>
    </subcellularLocation>
</comment>
<dbReference type="PANTHER" id="PTHR42948:SF1">
    <property type="entry name" value="TRANSPORTER"/>
    <property type="match status" value="1"/>
</dbReference>
<dbReference type="InterPro" id="IPR047218">
    <property type="entry name" value="YocR/YhdH-like"/>
</dbReference>
<feature type="transmembrane region" description="Helical" evidence="7">
    <location>
        <begin position="383"/>
        <end position="402"/>
    </location>
</feature>
<dbReference type="SUPFAM" id="SSF161070">
    <property type="entry name" value="SNF-like"/>
    <property type="match status" value="1"/>
</dbReference>
<feature type="transmembrane region" description="Helical" evidence="7">
    <location>
        <begin position="43"/>
        <end position="65"/>
    </location>
</feature>
<dbReference type="OrthoDB" id="9762833at2"/>
<feature type="transmembrane region" description="Helical" evidence="7">
    <location>
        <begin position="86"/>
        <end position="117"/>
    </location>
</feature>
<protein>
    <recommendedName>
        <fullName evidence="6">Transporter</fullName>
    </recommendedName>
</protein>
<feature type="transmembrane region" description="Helical" evidence="7">
    <location>
        <begin position="177"/>
        <end position="205"/>
    </location>
</feature>
<dbReference type="Proteomes" id="UP000049127">
    <property type="component" value="Unassembled WGS sequence"/>
</dbReference>
<feature type="transmembrane region" description="Helical" evidence="7">
    <location>
        <begin position="345"/>
        <end position="363"/>
    </location>
</feature>
<evidence type="ECO:0000313" key="9">
    <source>
        <dbReference type="Proteomes" id="UP000049127"/>
    </source>
</evidence>
<dbReference type="GO" id="GO:0015293">
    <property type="term" value="F:symporter activity"/>
    <property type="evidence" value="ECO:0007669"/>
    <property type="project" value="UniProtKB-KW"/>
</dbReference>
<dbReference type="PRINTS" id="PR00176">
    <property type="entry name" value="NANEUSMPORT"/>
</dbReference>
<accession>A0A0C7R389</accession>
<comment type="similarity">
    <text evidence="6">Belongs to the sodium:neurotransmitter symporter (SNF) (TC 2.A.22) family.</text>
</comment>
<evidence type="ECO:0000256" key="5">
    <source>
        <dbReference type="ARBA" id="ARBA00023136"/>
    </source>
</evidence>
<name>A0A0C7R389_PARSO</name>
<feature type="transmembrane region" description="Helical" evidence="7">
    <location>
        <begin position="217"/>
        <end position="241"/>
    </location>
</feature>
<dbReference type="Pfam" id="PF00209">
    <property type="entry name" value="SNF"/>
    <property type="match status" value="2"/>
</dbReference>
<organism evidence="8 9">
    <name type="scientific">Paraclostridium sordellii</name>
    <name type="common">Clostridium sordellii</name>
    <dbReference type="NCBI Taxonomy" id="1505"/>
    <lineage>
        <taxon>Bacteria</taxon>
        <taxon>Bacillati</taxon>
        <taxon>Bacillota</taxon>
        <taxon>Clostridia</taxon>
        <taxon>Peptostreptococcales</taxon>
        <taxon>Peptostreptococcaceae</taxon>
        <taxon>Paraclostridium</taxon>
    </lineage>
</organism>
<evidence type="ECO:0000256" key="1">
    <source>
        <dbReference type="ARBA" id="ARBA00004141"/>
    </source>
</evidence>
<proteinExistence type="inferred from homology"/>
<evidence type="ECO:0000313" key="8">
    <source>
        <dbReference type="EMBL" id="CEQ03678.1"/>
    </source>
</evidence>
<evidence type="ECO:0000256" key="4">
    <source>
        <dbReference type="ARBA" id="ARBA00022989"/>
    </source>
</evidence>
<evidence type="ECO:0000256" key="7">
    <source>
        <dbReference type="SAM" id="Phobius"/>
    </source>
</evidence>
<feature type="transmembrane region" description="Helical" evidence="7">
    <location>
        <begin position="309"/>
        <end position="333"/>
    </location>
</feature>
<dbReference type="PROSITE" id="PS50267">
    <property type="entry name" value="NA_NEUROTRAN_SYMP_3"/>
    <property type="match status" value="1"/>
</dbReference>
<evidence type="ECO:0000256" key="3">
    <source>
        <dbReference type="ARBA" id="ARBA00022692"/>
    </source>
</evidence>